<feature type="transmembrane region" description="Helical" evidence="1">
    <location>
        <begin position="7"/>
        <end position="32"/>
    </location>
</feature>
<dbReference type="KEGG" id="sew:SeSA_A0605"/>
<evidence type="ECO:0000256" key="1">
    <source>
        <dbReference type="SAM" id="Phobius"/>
    </source>
</evidence>
<reference evidence="2 3" key="1">
    <citation type="journal article" date="2011" name="J. Bacteriol.">
        <title>Comparative genomics of 28 Salmonella enterica isolates: evidence for CRISPR-mediated adaptive sublineage evolution.</title>
        <authorList>
            <person name="Fricke W.F."/>
            <person name="Mammel M.K."/>
            <person name="McDermott P.F."/>
            <person name="Tartera C."/>
            <person name="White D.G."/>
            <person name="Leclerc J.E."/>
            <person name="Ravel J."/>
            <person name="Cebula T.A."/>
        </authorList>
    </citation>
    <scope>NUCLEOTIDE SEQUENCE [LARGE SCALE GENOMIC DNA]</scope>
    <source>
        <strain evidence="2 3">CVM19633</strain>
    </source>
</reference>
<name>A0A0N1QSR4_SALSV</name>
<dbReference type="AlphaFoldDB" id="A0A0N1QSR4"/>
<keyword evidence="1" id="KW-0812">Transmembrane</keyword>
<evidence type="ECO:0000313" key="2">
    <source>
        <dbReference type="EMBL" id="ACF88970.1"/>
    </source>
</evidence>
<keyword evidence="1" id="KW-0472">Membrane</keyword>
<evidence type="ECO:0000313" key="3">
    <source>
        <dbReference type="Proteomes" id="UP000001865"/>
    </source>
</evidence>
<protein>
    <submittedName>
        <fullName evidence="2">Uncharacterized protein</fullName>
    </submittedName>
</protein>
<accession>A0A0N1QSR4</accession>
<proteinExistence type="predicted"/>
<keyword evidence="1" id="KW-1133">Transmembrane helix</keyword>
<sequence>MRDASSFVFAVTACLSMLLIGLALAFVIFWIIGFEITAADFAGYRRHFVVI</sequence>
<organism evidence="2 3">
    <name type="scientific">Salmonella schwarzengrund (strain CVM19633)</name>
    <dbReference type="NCBI Taxonomy" id="439843"/>
    <lineage>
        <taxon>Bacteria</taxon>
        <taxon>Pseudomonadati</taxon>
        <taxon>Pseudomonadota</taxon>
        <taxon>Gammaproteobacteria</taxon>
        <taxon>Enterobacterales</taxon>
        <taxon>Enterobacteriaceae</taxon>
        <taxon>Salmonella</taxon>
    </lineage>
</organism>
<dbReference type="EMBL" id="CP001127">
    <property type="protein sequence ID" value="ACF88970.1"/>
    <property type="molecule type" value="Genomic_DNA"/>
</dbReference>
<dbReference type="Proteomes" id="UP000001865">
    <property type="component" value="Chromosome"/>
</dbReference>
<gene>
    <name evidence="2" type="ordered locus">SeSA_A0605</name>
</gene>
<dbReference type="HOGENOM" id="CLU_3103653_0_0_6"/>